<reference evidence="1 2" key="1">
    <citation type="journal article" date="2013" name="BMC Genomics">
        <title>Comparative genomics of parasitic silkworm microsporidia reveal an association between genome expansion and host adaptation.</title>
        <authorList>
            <person name="Pan G."/>
            <person name="Xu J."/>
            <person name="Li T."/>
            <person name="Xia Q."/>
            <person name="Liu S.L."/>
            <person name="Zhang G."/>
            <person name="Li S."/>
            <person name="Li C."/>
            <person name="Liu H."/>
            <person name="Yang L."/>
            <person name="Liu T."/>
            <person name="Zhang X."/>
            <person name="Wu Z."/>
            <person name="Fan W."/>
            <person name="Dang X."/>
            <person name="Xiang H."/>
            <person name="Tao M."/>
            <person name="Li Y."/>
            <person name="Hu J."/>
            <person name="Li Z."/>
            <person name="Lin L."/>
            <person name="Luo J."/>
            <person name="Geng L."/>
            <person name="Wang L."/>
            <person name="Long M."/>
            <person name="Wan Y."/>
            <person name="He N."/>
            <person name="Zhang Z."/>
            <person name="Lu C."/>
            <person name="Keeling P.J."/>
            <person name="Wang J."/>
            <person name="Xiang Z."/>
            <person name="Zhou Z."/>
        </authorList>
    </citation>
    <scope>NUCLEOTIDE SEQUENCE [LARGE SCALE GENOMIC DNA]</scope>
    <source>
        <strain evidence="2">CQ1 / CVCC 102059</strain>
    </source>
</reference>
<accession>R0M7W7</accession>
<keyword evidence="2" id="KW-1185">Reference proteome</keyword>
<dbReference type="AlphaFoldDB" id="R0M7W7"/>
<organism evidence="1 2">
    <name type="scientific">Nosema bombycis (strain CQ1 / CVCC 102059)</name>
    <name type="common">Microsporidian parasite</name>
    <name type="synonym">Pebrine of silkworm</name>
    <dbReference type="NCBI Taxonomy" id="578461"/>
    <lineage>
        <taxon>Eukaryota</taxon>
        <taxon>Fungi</taxon>
        <taxon>Fungi incertae sedis</taxon>
        <taxon>Microsporidia</taxon>
        <taxon>Nosematidae</taxon>
        <taxon>Nosema</taxon>
    </lineage>
</organism>
<evidence type="ECO:0000313" key="2">
    <source>
        <dbReference type="Proteomes" id="UP000016927"/>
    </source>
</evidence>
<evidence type="ECO:0000313" key="1">
    <source>
        <dbReference type="EMBL" id="EOB14089.1"/>
    </source>
</evidence>
<proteinExistence type="predicted"/>
<dbReference type="VEuPathDB" id="MicrosporidiaDB:NBO_39g0002"/>
<sequence length="259" mass="30050">MVFDKEVIPEIYYDVALTATPSDDVALFLNTSTYQKLCIRSNYKMAFCSSIQNHNEVMYCKRSKFRYSYGCATKVNFYSCLEDILGRIRKSSFIPDKCFKRMQVSVEGIVFKKSLTEYNYSKVLDKIQNNLHNSKRLGYRFELSVEGTEVGSAINLLDVVVVYDNFSCMEFKKFKIIYMSNLYYLNSLISGYSVIELFYNISLEVAIKDLYIKGTPNIHFLPKNIKPEKFYSAEGIHKIDSSFNRRVKVGKRGWVGNVK</sequence>
<dbReference type="Proteomes" id="UP000016927">
    <property type="component" value="Unassembled WGS sequence"/>
</dbReference>
<dbReference type="HOGENOM" id="CLU_1073988_0_0_1"/>
<gene>
    <name evidence="1" type="ORF">NBO_39g0002</name>
</gene>
<dbReference type="EMBL" id="KB908947">
    <property type="protein sequence ID" value="EOB14089.1"/>
    <property type="molecule type" value="Genomic_DNA"/>
</dbReference>
<name>R0M7W7_NOSB1</name>
<protein>
    <submittedName>
        <fullName evidence="1">Uncharacterized protein</fullName>
    </submittedName>
</protein>